<evidence type="ECO:0000259" key="1">
    <source>
        <dbReference type="Pfam" id="PF13360"/>
    </source>
</evidence>
<name>A0A926D0A1_9FIRM</name>
<evidence type="ECO:0000313" key="3">
    <source>
        <dbReference type="Proteomes" id="UP000654279"/>
    </source>
</evidence>
<reference evidence="2" key="1">
    <citation type="submission" date="2020-08" db="EMBL/GenBank/DDBJ databases">
        <title>Genome public.</title>
        <authorList>
            <person name="Liu C."/>
            <person name="Sun Q."/>
        </authorList>
    </citation>
    <scope>NUCLEOTIDE SEQUENCE</scope>
    <source>
        <strain evidence="2">NSJ-44</strain>
    </source>
</reference>
<sequence length="446" mass="48620">MRDSNILLDQFKRTPRFYEYHYDRTCPSLSARPDSWQVRAVHANNRIADQPQIDVLRYKRLRQIWTFTCCGGVGVKPIVNGERVYFLSGGGYAYCVNKRSGRLLWKRMIALGREAELKDFAGPGITLGDCWYVARRGLGGGGLLACLNLHTGCLHWQITLPDGVDPVGVQADGENVYLLANGLDSAQQTGIYAYTQAQGQALWSLAVAGSGNLHEATLGATAALLLKERRLYVSVHKRRGWRRSEEVVAADLSSGSLLWKYGTRVCESEPVLAGGVPALFKISGKVMVGAPLQDGFYYCFEADTGKIRWHTRLELGPFPAGNGWQADAASIGGGKIIITARQLSGREVIQQKMLALEIHSGRQLWRTRSPFAGYSSGVLCNDLFVWADQKGMLRGCDSQNGGALKRSFVNGGEVAADITAQGDCLYVGALDPAASGTPGLTAWQVE</sequence>
<feature type="domain" description="Pyrrolo-quinoline quinone repeat" evidence="1">
    <location>
        <begin position="91"/>
        <end position="261"/>
    </location>
</feature>
<dbReference type="PANTHER" id="PTHR34512:SF30">
    <property type="entry name" value="OUTER MEMBRANE PROTEIN ASSEMBLY FACTOR BAMB"/>
    <property type="match status" value="1"/>
</dbReference>
<evidence type="ECO:0000313" key="2">
    <source>
        <dbReference type="EMBL" id="MBC8527955.1"/>
    </source>
</evidence>
<dbReference type="InterPro" id="IPR015943">
    <property type="entry name" value="WD40/YVTN_repeat-like_dom_sf"/>
</dbReference>
<accession>A0A926D0A1</accession>
<keyword evidence="3" id="KW-1185">Reference proteome</keyword>
<proteinExistence type="predicted"/>
<dbReference type="InterPro" id="IPR002372">
    <property type="entry name" value="PQQ_rpt_dom"/>
</dbReference>
<protein>
    <submittedName>
        <fullName evidence="2">PQQ-binding-like beta-propeller repeat protein</fullName>
    </submittedName>
</protein>
<dbReference type="InterPro" id="IPR011047">
    <property type="entry name" value="Quinoprotein_ADH-like_sf"/>
</dbReference>
<comment type="caution">
    <text evidence="2">The sequence shown here is derived from an EMBL/GenBank/DDBJ whole genome shotgun (WGS) entry which is preliminary data.</text>
</comment>
<dbReference type="Gene3D" id="2.130.10.10">
    <property type="entry name" value="YVTN repeat-like/Quinoprotein amine dehydrogenase"/>
    <property type="match status" value="1"/>
</dbReference>
<dbReference type="EMBL" id="JACRSO010000001">
    <property type="protein sequence ID" value="MBC8527955.1"/>
    <property type="molecule type" value="Genomic_DNA"/>
</dbReference>
<dbReference type="SUPFAM" id="SSF50998">
    <property type="entry name" value="Quinoprotein alcohol dehydrogenase-like"/>
    <property type="match status" value="1"/>
</dbReference>
<dbReference type="Proteomes" id="UP000654279">
    <property type="component" value="Unassembled WGS sequence"/>
</dbReference>
<gene>
    <name evidence="2" type="ORF">H8699_00695</name>
</gene>
<dbReference type="AlphaFoldDB" id="A0A926D0A1"/>
<organism evidence="2 3">
    <name type="scientific">Luoshenia tenuis</name>
    <dbReference type="NCBI Taxonomy" id="2763654"/>
    <lineage>
        <taxon>Bacteria</taxon>
        <taxon>Bacillati</taxon>
        <taxon>Bacillota</taxon>
        <taxon>Clostridia</taxon>
        <taxon>Christensenellales</taxon>
        <taxon>Christensenellaceae</taxon>
        <taxon>Luoshenia</taxon>
    </lineage>
</organism>
<dbReference type="RefSeq" id="WP_249284027.1">
    <property type="nucleotide sequence ID" value="NZ_JACRSO010000001.1"/>
</dbReference>
<dbReference type="PANTHER" id="PTHR34512">
    <property type="entry name" value="CELL SURFACE PROTEIN"/>
    <property type="match status" value="1"/>
</dbReference>
<dbReference type="Pfam" id="PF13360">
    <property type="entry name" value="PQQ_2"/>
    <property type="match status" value="1"/>
</dbReference>